<keyword evidence="2" id="KW-1185">Reference proteome</keyword>
<evidence type="ECO:0000313" key="2">
    <source>
        <dbReference type="Proteomes" id="UP000240243"/>
    </source>
</evidence>
<proteinExistence type="predicted"/>
<sequence>MTPLQSQLWHLLELPAWRCAHPERLPHAPRPEAGPAALCIVVGQGRTLPETLLADIARALPFAEERIRVMDEAAWLAAEQPVAGALLGFHLTTAPGAFLWHGGLPLTARHKRELWSRLCQLFTAD</sequence>
<comment type="caution">
    <text evidence="1">The sequence shown here is derived from an EMBL/GenBank/DDBJ whole genome shotgun (WGS) entry which is preliminary data.</text>
</comment>
<protein>
    <recommendedName>
        <fullName evidence="3">DNA polymerase III subunit psi</fullName>
    </recommendedName>
</protein>
<dbReference type="AlphaFoldDB" id="A0A2P7R1J5"/>
<evidence type="ECO:0000313" key="1">
    <source>
        <dbReference type="EMBL" id="PSJ44093.1"/>
    </source>
</evidence>
<accession>A0A2P7R1J5</accession>
<dbReference type="RefSeq" id="WP_106730545.1">
    <property type="nucleotide sequence ID" value="NZ_PXYG01000007.1"/>
</dbReference>
<organism evidence="1 2">
    <name type="scientific">Zobellella endophytica</name>
    <dbReference type="NCBI Taxonomy" id="2116700"/>
    <lineage>
        <taxon>Bacteria</taxon>
        <taxon>Pseudomonadati</taxon>
        <taxon>Pseudomonadota</taxon>
        <taxon>Gammaproteobacteria</taxon>
        <taxon>Aeromonadales</taxon>
        <taxon>Aeromonadaceae</taxon>
        <taxon>Zobellella</taxon>
    </lineage>
</organism>
<reference evidence="1 2" key="1">
    <citation type="submission" date="2018-03" db="EMBL/GenBank/DDBJ databases">
        <title>The draft genome of Zobellella sp. 59N8.</title>
        <authorList>
            <person name="Liu L."/>
            <person name="Li L."/>
            <person name="Zhang X."/>
            <person name="Liang L."/>
            <person name="Wang T."/>
        </authorList>
    </citation>
    <scope>NUCLEOTIDE SEQUENCE [LARGE SCALE GENOMIC DNA]</scope>
    <source>
        <strain evidence="1 2">59N8</strain>
    </source>
</reference>
<gene>
    <name evidence="1" type="ORF">C7H85_15210</name>
</gene>
<dbReference type="OrthoDB" id="5600669at2"/>
<name>A0A2P7R1J5_9GAMM</name>
<dbReference type="Proteomes" id="UP000240243">
    <property type="component" value="Unassembled WGS sequence"/>
</dbReference>
<dbReference type="EMBL" id="PXYG01000007">
    <property type="protein sequence ID" value="PSJ44093.1"/>
    <property type="molecule type" value="Genomic_DNA"/>
</dbReference>
<evidence type="ECO:0008006" key="3">
    <source>
        <dbReference type="Google" id="ProtNLM"/>
    </source>
</evidence>